<dbReference type="Proteomes" id="UP001596201">
    <property type="component" value="Unassembled WGS sequence"/>
</dbReference>
<name>A0ABD5RG12_9EURY</name>
<evidence type="ECO:0000313" key="4">
    <source>
        <dbReference type="Proteomes" id="UP001596201"/>
    </source>
</evidence>
<dbReference type="AlphaFoldDB" id="A0ABD5RG12"/>
<proteinExistence type="inferred from homology"/>
<dbReference type="InterPro" id="IPR036291">
    <property type="entry name" value="NAD(P)-bd_dom_sf"/>
</dbReference>
<accession>A0ABD5RG12</accession>
<dbReference type="RefSeq" id="WP_227231062.1">
    <property type="nucleotide sequence ID" value="NZ_JAJCVJ010000003.1"/>
</dbReference>
<keyword evidence="4" id="KW-1185">Reference proteome</keyword>
<feature type="domain" description="NAD-dependent epimerase/dehydratase" evidence="2">
    <location>
        <begin position="5"/>
        <end position="224"/>
    </location>
</feature>
<evidence type="ECO:0000256" key="1">
    <source>
        <dbReference type="ARBA" id="ARBA00007637"/>
    </source>
</evidence>
<evidence type="ECO:0000313" key="3">
    <source>
        <dbReference type="EMBL" id="MFC5369005.1"/>
    </source>
</evidence>
<dbReference type="InterPro" id="IPR001509">
    <property type="entry name" value="Epimerase_deHydtase"/>
</dbReference>
<organism evidence="3 4">
    <name type="scientific">Salinirubrum litoreum</name>
    <dbReference type="NCBI Taxonomy" id="1126234"/>
    <lineage>
        <taxon>Archaea</taxon>
        <taxon>Methanobacteriati</taxon>
        <taxon>Methanobacteriota</taxon>
        <taxon>Stenosarchaea group</taxon>
        <taxon>Halobacteria</taxon>
        <taxon>Halobacteriales</taxon>
        <taxon>Haloferacaceae</taxon>
        <taxon>Salinirubrum</taxon>
    </lineage>
</organism>
<dbReference type="Gene3D" id="3.40.50.720">
    <property type="entry name" value="NAD(P)-binding Rossmann-like Domain"/>
    <property type="match status" value="1"/>
</dbReference>
<evidence type="ECO:0000259" key="2">
    <source>
        <dbReference type="Pfam" id="PF01370"/>
    </source>
</evidence>
<dbReference type="Pfam" id="PF01370">
    <property type="entry name" value="Epimerase"/>
    <property type="match status" value="1"/>
</dbReference>
<reference evidence="3 4" key="1">
    <citation type="journal article" date="2019" name="Int. J. Syst. Evol. Microbiol.">
        <title>The Global Catalogue of Microorganisms (GCM) 10K type strain sequencing project: providing services to taxonomists for standard genome sequencing and annotation.</title>
        <authorList>
            <consortium name="The Broad Institute Genomics Platform"/>
            <consortium name="The Broad Institute Genome Sequencing Center for Infectious Disease"/>
            <person name="Wu L."/>
            <person name="Ma J."/>
        </authorList>
    </citation>
    <scope>NUCLEOTIDE SEQUENCE [LARGE SCALE GENOMIC DNA]</scope>
    <source>
        <strain evidence="3 4">CGMCC 1.12237</strain>
    </source>
</reference>
<dbReference type="SUPFAM" id="SSF51735">
    <property type="entry name" value="NAD(P)-binding Rossmann-fold domains"/>
    <property type="match status" value="1"/>
</dbReference>
<comment type="caution">
    <text evidence="3">The sequence shown here is derived from an EMBL/GenBank/DDBJ whole genome shotgun (WGS) entry which is preliminary data.</text>
</comment>
<dbReference type="PANTHER" id="PTHR43000">
    <property type="entry name" value="DTDP-D-GLUCOSE 4,6-DEHYDRATASE-RELATED"/>
    <property type="match status" value="1"/>
</dbReference>
<comment type="similarity">
    <text evidence="1">Belongs to the NAD(P)-dependent epimerase/dehydratase family.</text>
</comment>
<sequence length="334" mass="36900">MAHLLVLGGTRFIGRATVEEFRAEGYTVTTFTRGNRPDPFADDDRVSHVTGDRTDDDAIFALAERVDPDVVVDCIAYHPGEVETATRAFADVDAYVYVSSSGVYPDASNPKREAETPIRACTEEQAVDEDQSTYGNRKAEGDRAVARAAERGVAATSVRPCLVYGPHDYTERLDYWIDRIERFDRVVVPGDGQHLFHRVYVRDLARAFRLVAERGTPGEAYNAADRHLDDLETLLETIATALDRDVEFVHALPRDLAAGDLSVDDFVCYRDYTHVLSTAKLAALGWESTPLDAAIADTVEAHFATEVGGGKHEIDRAREQAVIDHVDASRTGRD</sequence>
<gene>
    <name evidence="3" type="ORF">ACFPJ5_18925</name>
</gene>
<protein>
    <submittedName>
        <fullName evidence="3">NAD-dependent epimerase/dehydratase family protein</fullName>
    </submittedName>
</protein>
<dbReference type="EMBL" id="JBHSKX010000004">
    <property type="protein sequence ID" value="MFC5369005.1"/>
    <property type="molecule type" value="Genomic_DNA"/>
</dbReference>